<keyword evidence="5" id="KW-0029">Amino-acid transport</keyword>
<protein>
    <submittedName>
        <fullName evidence="7">ABC transporter ATP-binding protein</fullName>
    </submittedName>
</protein>
<dbReference type="PROSITE" id="PS50893">
    <property type="entry name" value="ABC_TRANSPORTER_2"/>
    <property type="match status" value="1"/>
</dbReference>
<dbReference type="AlphaFoldDB" id="A0A932HZD3"/>
<dbReference type="Gene3D" id="3.40.50.300">
    <property type="entry name" value="P-loop containing nucleotide triphosphate hydrolases"/>
    <property type="match status" value="1"/>
</dbReference>
<dbReference type="SMART" id="SM00382">
    <property type="entry name" value="AAA"/>
    <property type="match status" value="1"/>
</dbReference>
<gene>
    <name evidence="7" type="ORF">HYZ11_13020</name>
</gene>
<dbReference type="PANTHER" id="PTHR43820">
    <property type="entry name" value="HIGH-AFFINITY BRANCHED-CHAIN AMINO ACID TRANSPORT ATP-BINDING PROTEIN LIVF"/>
    <property type="match status" value="1"/>
</dbReference>
<evidence type="ECO:0000256" key="2">
    <source>
        <dbReference type="ARBA" id="ARBA00022448"/>
    </source>
</evidence>
<dbReference type="InterPro" id="IPR017871">
    <property type="entry name" value="ABC_transporter-like_CS"/>
</dbReference>
<keyword evidence="4 7" id="KW-0067">ATP-binding</keyword>
<keyword evidence="3" id="KW-0547">Nucleotide-binding</keyword>
<organism evidence="7 8">
    <name type="scientific">Tectimicrobiota bacterium</name>
    <dbReference type="NCBI Taxonomy" id="2528274"/>
    <lineage>
        <taxon>Bacteria</taxon>
        <taxon>Pseudomonadati</taxon>
        <taxon>Nitrospinota/Tectimicrobiota group</taxon>
        <taxon>Candidatus Tectimicrobiota</taxon>
    </lineage>
</organism>
<keyword evidence="2" id="KW-0813">Transport</keyword>
<evidence type="ECO:0000256" key="1">
    <source>
        <dbReference type="ARBA" id="ARBA00005417"/>
    </source>
</evidence>
<dbReference type="GO" id="GO:0005524">
    <property type="term" value="F:ATP binding"/>
    <property type="evidence" value="ECO:0007669"/>
    <property type="project" value="UniProtKB-KW"/>
</dbReference>
<dbReference type="EMBL" id="JACPUR010000031">
    <property type="protein sequence ID" value="MBI3128520.1"/>
    <property type="molecule type" value="Genomic_DNA"/>
</dbReference>
<comment type="similarity">
    <text evidence="1">Belongs to the ABC transporter superfamily.</text>
</comment>
<accession>A0A932HZD3</accession>
<dbReference type="SUPFAM" id="SSF52540">
    <property type="entry name" value="P-loop containing nucleoside triphosphate hydrolases"/>
    <property type="match status" value="1"/>
</dbReference>
<dbReference type="GO" id="GO:0016887">
    <property type="term" value="F:ATP hydrolysis activity"/>
    <property type="evidence" value="ECO:0007669"/>
    <property type="project" value="InterPro"/>
</dbReference>
<evidence type="ECO:0000313" key="8">
    <source>
        <dbReference type="Proteomes" id="UP000782312"/>
    </source>
</evidence>
<dbReference type="InterPro" id="IPR003439">
    <property type="entry name" value="ABC_transporter-like_ATP-bd"/>
</dbReference>
<comment type="caution">
    <text evidence="7">The sequence shown here is derived from an EMBL/GenBank/DDBJ whole genome shotgun (WGS) entry which is preliminary data.</text>
</comment>
<dbReference type="GO" id="GO:0015658">
    <property type="term" value="F:branched-chain amino acid transmembrane transporter activity"/>
    <property type="evidence" value="ECO:0007669"/>
    <property type="project" value="TreeGrafter"/>
</dbReference>
<feature type="domain" description="ABC transporter" evidence="6">
    <location>
        <begin position="3"/>
        <end position="235"/>
    </location>
</feature>
<evidence type="ECO:0000256" key="3">
    <source>
        <dbReference type="ARBA" id="ARBA00022741"/>
    </source>
</evidence>
<name>A0A932HZD3_UNCTE</name>
<dbReference type="GO" id="GO:0015807">
    <property type="term" value="P:L-amino acid transport"/>
    <property type="evidence" value="ECO:0007669"/>
    <property type="project" value="TreeGrafter"/>
</dbReference>
<evidence type="ECO:0000256" key="4">
    <source>
        <dbReference type="ARBA" id="ARBA00022840"/>
    </source>
</evidence>
<dbReference type="PANTHER" id="PTHR43820:SF2">
    <property type="entry name" value="ABC TRANSPORTER ATP-BINDING PROTEIN"/>
    <property type="match status" value="1"/>
</dbReference>
<dbReference type="CDD" id="cd03224">
    <property type="entry name" value="ABC_TM1139_LivF_branched"/>
    <property type="match status" value="1"/>
</dbReference>
<evidence type="ECO:0000256" key="5">
    <source>
        <dbReference type="ARBA" id="ARBA00022970"/>
    </source>
</evidence>
<dbReference type="Pfam" id="PF00005">
    <property type="entry name" value="ABC_tran"/>
    <property type="match status" value="1"/>
</dbReference>
<evidence type="ECO:0000313" key="7">
    <source>
        <dbReference type="EMBL" id="MBI3128520.1"/>
    </source>
</evidence>
<evidence type="ECO:0000259" key="6">
    <source>
        <dbReference type="PROSITE" id="PS50893"/>
    </source>
</evidence>
<proteinExistence type="inferred from homology"/>
<dbReference type="Proteomes" id="UP000782312">
    <property type="component" value="Unassembled WGS sequence"/>
</dbReference>
<dbReference type="PROSITE" id="PS00211">
    <property type="entry name" value="ABC_TRANSPORTER_1"/>
    <property type="match status" value="1"/>
</dbReference>
<reference evidence="7" key="1">
    <citation type="submission" date="2020-07" db="EMBL/GenBank/DDBJ databases">
        <title>Huge and variable diversity of episymbiotic CPR bacteria and DPANN archaea in groundwater ecosystems.</title>
        <authorList>
            <person name="He C.Y."/>
            <person name="Keren R."/>
            <person name="Whittaker M."/>
            <person name="Farag I.F."/>
            <person name="Doudna J."/>
            <person name="Cate J.H.D."/>
            <person name="Banfield J.F."/>
        </authorList>
    </citation>
    <scope>NUCLEOTIDE SEQUENCE</scope>
    <source>
        <strain evidence="7">NC_groundwater_763_Ag_S-0.2um_68_21</strain>
    </source>
</reference>
<dbReference type="InterPro" id="IPR003593">
    <property type="entry name" value="AAA+_ATPase"/>
</dbReference>
<dbReference type="InterPro" id="IPR052156">
    <property type="entry name" value="BCAA_Transport_ATP-bd_LivF"/>
</dbReference>
<sequence length="235" mass="26387">MMLQVENVNTRYGLSHVLHDVSLRVGEGEAVAFLGRNGAGKTTTLKTIMGLLKPSAGKILMDGEDITPRPAHFIAQKGISLIPEDRQVFPNLTVFENLKISRLPVDGGKRLDEFLDWIFSLFPRLKERINNKGSQLSGGEQQMLTMARGLGTQPKLMLVDEPTEGLMPAYVETIRDVLIEIRNKGIAILLVEQRFRMALSITQRAYLIEKGQIRWEGSSARLIEDEETRVRYLGV</sequence>
<dbReference type="InterPro" id="IPR027417">
    <property type="entry name" value="P-loop_NTPase"/>
</dbReference>